<gene>
    <name evidence="1" type="ORF">SAV14893_095820</name>
</gene>
<protein>
    <submittedName>
        <fullName evidence="1">Uncharacterized protein</fullName>
    </submittedName>
</protein>
<evidence type="ECO:0000313" key="1">
    <source>
        <dbReference type="EMBL" id="GDY70189.1"/>
    </source>
</evidence>
<proteinExistence type="predicted"/>
<dbReference type="EMBL" id="BJHX01000004">
    <property type="protein sequence ID" value="GDY70189.1"/>
    <property type="molecule type" value="Genomic_DNA"/>
</dbReference>
<dbReference type="PANTHER" id="PTHR45526">
    <property type="entry name" value="TRANSCRIPTIONAL REGULATORY PROTEIN DPIA"/>
    <property type="match status" value="1"/>
</dbReference>
<dbReference type="AlphaFoldDB" id="A0A4D4MF79"/>
<dbReference type="InterPro" id="IPR051271">
    <property type="entry name" value="2C-system_Tx_regulators"/>
</dbReference>
<dbReference type="Gene3D" id="3.40.50.2300">
    <property type="match status" value="1"/>
</dbReference>
<evidence type="ECO:0000313" key="2">
    <source>
        <dbReference type="Proteomes" id="UP000302139"/>
    </source>
</evidence>
<accession>A0A4D4MF79</accession>
<dbReference type="PANTHER" id="PTHR45526:SF1">
    <property type="entry name" value="TRANSCRIPTIONAL REGULATORY PROTEIN DCUR-RELATED"/>
    <property type="match status" value="1"/>
</dbReference>
<dbReference type="Proteomes" id="UP000302139">
    <property type="component" value="Unassembled WGS sequence"/>
</dbReference>
<comment type="caution">
    <text evidence="1">The sequence shown here is derived from an EMBL/GenBank/DDBJ whole genome shotgun (WGS) entry which is preliminary data.</text>
</comment>
<name>A0A4D4MF79_STRAX</name>
<dbReference type="GO" id="GO:0000156">
    <property type="term" value="F:phosphorelay response regulator activity"/>
    <property type="evidence" value="ECO:0007669"/>
    <property type="project" value="TreeGrafter"/>
</dbReference>
<organism evidence="1 2">
    <name type="scientific">Streptomyces avermitilis</name>
    <dbReference type="NCBI Taxonomy" id="33903"/>
    <lineage>
        <taxon>Bacteria</taxon>
        <taxon>Bacillati</taxon>
        <taxon>Actinomycetota</taxon>
        <taxon>Actinomycetes</taxon>
        <taxon>Kitasatosporales</taxon>
        <taxon>Streptomycetaceae</taxon>
        <taxon>Streptomyces</taxon>
    </lineage>
</organism>
<reference evidence="1 2" key="1">
    <citation type="submission" date="2019-04" db="EMBL/GenBank/DDBJ databases">
        <title>Draft genome sequences of Streptomyces avermitilis NBRC 14893.</title>
        <authorList>
            <person name="Komaki H."/>
            <person name="Tamura T."/>
            <person name="Hosoyama A."/>
        </authorList>
    </citation>
    <scope>NUCLEOTIDE SEQUENCE [LARGE SCALE GENOMIC DNA]</scope>
    <source>
        <strain evidence="1 2">NBRC 14893</strain>
    </source>
</reference>
<sequence>MFNGQDPPGLRAAATTTRRTRDKNVVLAADAEAGGDTYVSALECLPEIHSVCGVSMRDLHSKVDEVKPDFVVLLLNERANVLRVLYQLLAPELRRHHVIAVLQGGSPEFIRVLVRLGVEPHVVKALDAEALQDKIRTRLSNGDGIACPPRPNRRSERGSIGTISLVEREIRQANVPLSAAEVSARCGLSTVTCRAYLNQLVSRRNVSMSTQHRSVGRPVNLYRWVG</sequence>